<evidence type="ECO:0000313" key="3">
    <source>
        <dbReference type="Proteomes" id="UP000426027"/>
    </source>
</evidence>
<reference evidence="2 3" key="1">
    <citation type="submission" date="2019-11" db="EMBL/GenBank/DDBJ databases">
        <authorList>
            <person name="Im W.T."/>
        </authorList>
    </citation>
    <scope>NUCLEOTIDE SEQUENCE [LARGE SCALE GENOMIC DNA]</scope>
    <source>
        <strain evidence="2 3">SB-02</strain>
    </source>
</reference>
<keyword evidence="2" id="KW-0378">Hydrolase</keyword>
<evidence type="ECO:0000259" key="1">
    <source>
        <dbReference type="Pfam" id="PF00561"/>
    </source>
</evidence>
<dbReference type="KEGG" id="fls:GLV81_03535"/>
<feature type="domain" description="AB hydrolase-1" evidence="1">
    <location>
        <begin position="46"/>
        <end position="275"/>
    </location>
</feature>
<dbReference type="PRINTS" id="PR00111">
    <property type="entry name" value="ABHYDROLASE"/>
</dbReference>
<dbReference type="PANTHER" id="PTHR43798:SF5">
    <property type="entry name" value="MONOACYLGLYCEROL LIPASE ABHD6"/>
    <property type="match status" value="1"/>
</dbReference>
<dbReference type="SUPFAM" id="SSF53474">
    <property type="entry name" value="alpha/beta-Hydrolases"/>
    <property type="match status" value="1"/>
</dbReference>
<dbReference type="AlphaFoldDB" id="A0A6I6G5Q0"/>
<accession>A0A6I6G5Q0</accession>
<protein>
    <submittedName>
        <fullName evidence="2">Alpha/beta fold hydrolase</fullName>
    </submittedName>
</protein>
<dbReference type="GO" id="GO:0016020">
    <property type="term" value="C:membrane"/>
    <property type="evidence" value="ECO:0007669"/>
    <property type="project" value="TreeGrafter"/>
</dbReference>
<dbReference type="InterPro" id="IPR000073">
    <property type="entry name" value="AB_hydrolase_1"/>
</dbReference>
<evidence type="ECO:0000313" key="2">
    <source>
        <dbReference type="EMBL" id="QGW27304.1"/>
    </source>
</evidence>
<dbReference type="Proteomes" id="UP000426027">
    <property type="component" value="Chromosome"/>
</dbReference>
<proteinExistence type="predicted"/>
<dbReference type="EMBL" id="CP046566">
    <property type="protein sequence ID" value="QGW27304.1"/>
    <property type="molecule type" value="Genomic_DNA"/>
</dbReference>
<dbReference type="GO" id="GO:0046464">
    <property type="term" value="P:acylglycerol catabolic process"/>
    <property type="evidence" value="ECO:0007669"/>
    <property type="project" value="TreeGrafter"/>
</dbReference>
<keyword evidence="3" id="KW-1185">Reference proteome</keyword>
<gene>
    <name evidence="2" type="ORF">GLV81_03535</name>
</gene>
<dbReference type="InterPro" id="IPR050266">
    <property type="entry name" value="AB_hydrolase_sf"/>
</dbReference>
<dbReference type="InterPro" id="IPR029058">
    <property type="entry name" value="AB_hydrolase_fold"/>
</dbReference>
<sequence>MAAGRGTVLVGMLQTLEKPTQLTAMQTSSFLYQQQPIFFRSSGNGKPVVLLHGFGEDSRVFDALLPHLPDGYQYFLPDLPGSGASPFQPTISNSIDAMATAVLALMQAQQVSSFTILGHSMGGYIALAMMEQQPAVINGMGLIHSTAFADSEEKKMNRRKAMTFMQENGAKAFLKTAIPGLFAPAFVDTNAAVVDTLFQQGNDFSAAALVAYYEAMIARPDRTEILRQSQVPVLFLVGDEDKAVPMQDVLQQVYLPEQSMVHIMRGIGHMGMLEDTPATAQHIASFLCLLN</sequence>
<organism evidence="2 3">
    <name type="scientific">Phnomibacter ginsenosidimutans</name>
    <dbReference type="NCBI Taxonomy" id="2676868"/>
    <lineage>
        <taxon>Bacteria</taxon>
        <taxon>Pseudomonadati</taxon>
        <taxon>Bacteroidota</taxon>
        <taxon>Chitinophagia</taxon>
        <taxon>Chitinophagales</taxon>
        <taxon>Chitinophagaceae</taxon>
        <taxon>Phnomibacter</taxon>
    </lineage>
</organism>
<dbReference type="PANTHER" id="PTHR43798">
    <property type="entry name" value="MONOACYLGLYCEROL LIPASE"/>
    <property type="match status" value="1"/>
</dbReference>
<dbReference type="Gene3D" id="3.40.50.1820">
    <property type="entry name" value="alpha/beta hydrolase"/>
    <property type="match status" value="1"/>
</dbReference>
<dbReference type="Pfam" id="PF00561">
    <property type="entry name" value="Abhydrolase_1"/>
    <property type="match status" value="1"/>
</dbReference>
<name>A0A6I6G5Q0_9BACT</name>
<dbReference type="GO" id="GO:0047372">
    <property type="term" value="F:monoacylglycerol lipase activity"/>
    <property type="evidence" value="ECO:0007669"/>
    <property type="project" value="TreeGrafter"/>
</dbReference>